<dbReference type="InterPro" id="IPR041682">
    <property type="entry name" value="AAA_14"/>
</dbReference>
<reference evidence="2 3" key="1">
    <citation type="submission" date="2020-11" db="EMBL/GenBank/DDBJ databases">
        <title>Algicoccus daihaiensis sp.nov., isolated from Daihai Lake in Inner Mongolia.</title>
        <authorList>
            <person name="Kai J."/>
        </authorList>
    </citation>
    <scope>NUCLEOTIDE SEQUENCE [LARGE SCALE GENOMIC DNA]</scope>
    <source>
        <strain evidence="3">f23</strain>
    </source>
</reference>
<protein>
    <submittedName>
        <fullName evidence="2">AAA family ATPase</fullName>
    </submittedName>
</protein>
<evidence type="ECO:0000259" key="1">
    <source>
        <dbReference type="Pfam" id="PF13173"/>
    </source>
</evidence>
<feature type="domain" description="AAA" evidence="1">
    <location>
        <begin position="5"/>
        <end position="39"/>
    </location>
</feature>
<name>A0ABY4AL55_9BURK</name>
<dbReference type="Pfam" id="PF13173">
    <property type="entry name" value="AAA_14"/>
    <property type="match status" value="1"/>
</dbReference>
<dbReference type="SUPFAM" id="SSF52540">
    <property type="entry name" value="P-loop containing nucleoside triphosphate hydrolases"/>
    <property type="match status" value="1"/>
</dbReference>
<dbReference type="InterPro" id="IPR027417">
    <property type="entry name" value="P-loop_NTPase"/>
</dbReference>
<gene>
    <name evidence="2" type="ORF">DHf2319_03745</name>
</gene>
<proteinExistence type="predicted"/>
<dbReference type="EMBL" id="CP063982">
    <property type="protein sequence ID" value="UOD51030.1"/>
    <property type="molecule type" value="Genomic_DNA"/>
</dbReference>
<evidence type="ECO:0000313" key="3">
    <source>
        <dbReference type="Proteomes" id="UP000831607"/>
    </source>
</evidence>
<dbReference type="Proteomes" id="UP000831607">
    <property type="component" value="Chromosome"/>
</dbReference>
<evidence type="ECO:0000313" key="2">
    <source>
        <dbReference type="EMBL" id="UOD51030.1"/>
    </source>
</evidence>
<organism evidence="2 3">
    <name type="scientific">Orrella daihaiensis</name>
    <dbReference type="NCBI Taxonomy" id="2782176"/>
    <lineage>
        <taxon>Bacteria</taxon>
        <taxon>Pseudomonadati</taxon>
        <taxon>Pseudomonadota</taxon>
        <taxon>Betaproteobacteria</taxon>
        <taxon>Burkholderiales</taxon>
        <taxon>Alcaligenaceae</taxon>
        <taxon>Orrella</taxon>
    </lineage>
</organism>
<accession>A0ABY4AL55</accession>
<sequence length="40" mass="4405">MAGFPAVLLTGPRQSGKTTLLRHEAGKEITYVTFDDPTER</sequence>
<keyword evidence="3" id="KW-1185">Reference proteome</keyword>